<keyword evidence="5 12" id="KW-0812">Transmembrane</keyword>
<evidence type="ECO:0000256" key="8">
    <source>
        <dbReference type="ARBA" id="ARBA00022989"/>
    </source>
</evidence>
<dbReference type="Pfam" id="PF13855">
    <property type="entry name" value="LRR_8"/>
    <property type="match status" value="4"/>
</dbReference>
<dbReference type="Gene3D" id="3.80.10.10">
    <property type="entry name" value="Ribonuclease Inhibitor"/>
    <property type="match status" value="5"/>
</dbReference>
<evidence type="ECO:0000256" key="10">
    <source>
        <dbReference type="ARBA" id="ARBA00023170"/>
    </source>
</evidence>
<evidence type="ECO:0000256" key="5">
    <source>
        <dbReference type="ARBA" id="ARBA00022692"/>
    </source>
</evidence>
<dbReference type="Proteomes" id="UP000187203">
    <property type="component" value="Unassembled WGS sequence"/>
</dbReference>
<keyword evidence="3" id="KW-1003">Cell membrane</keyword>
<evidence type="ECO:0000256" key="2">
    <source>
        <dbReference type="ARBA" id="ARBA00009592"/>
    </source>
</evidence>
<comment type="similarity">
    <text evidence="2">Belongs to the RLP family.</text>
</comment>
<dbReference type="SMART" id="SM00369">
    <property type="entry name" value="LRR_TYP"/>
    <property type="match status" value="5"/>
</dbReference>
<protein>
    <recommendedName>
        <fullName evidence="13">Leucine-rich repeat-containing N-terminal plant-type domain-containing protein</fullName>
    </recommendedName>
</protein>
<comment type="subcellular location">
    <subcellularLocation>
        <location evidence="1">Cell membrane</location>
        <topology evidence="1">Single-pass type I membrane protein</topology>
    </subcellularLocation>
</comment>
<dbReference type="Pfam" id="PF08263">
    <property type="entry name" value="LRRNT_2"/>
    <property type="match status" value="1"/>
</dbReference>
<evidence type="ECO:0000313" key="15">
    <source>
        <dbReference type="Proteomes" id="UP000187203"/>
    </source>
</evidence>
<dbReference type="PANTHER" id="PTHR48052:SF87">
    <property type="entry name" value="NON-SPECIFIC SERINE_THREONINE PROTEIN KINASE"/>
    <property type="match status" value="1"/>
</dbReference>
<sequence length="790" mass="87717">MFLCCYEIAAGTAISETSLDTDKEILLNLKSFLLNDYYQISKGQYEEWNQTSSNPCDWYGIYCSPDGERVTGIDLSDNGISGLMFNNFSALTQLQYLDLSKNTLGGAIPDDLNRCHNLVYLNLSYNLLEGELNLSGLTSLEKLDLSANWFLGDLKLSFPSICNNLVVANLSENNFIGRIDTCFDGCRNLQYLDLSTNHFIGNIWTGFSRLVEFSVSENNVAGPISASMFVDNCSLLALDLSENKFQGEVPREISNCKNLVVLNLWGNNFTGSIPSQIGSISTLEALFLGGNRFSRVIPESLLNLKNLASLDLSRNSFGGQIQEIFGRFTQLKSLVLQGNSYTGGIYSSGIHRLPNISNLDLSYNNLSGHLPVEFSQMPSLKFLILAYNQFTGPIPLEYGNLSVLQGLDLSFNRLSGSIPPSLGKLSSLLWLMLAYNSLTGEIPSEIGNCASLLWINLAHNQLSGAIPREVTNIGRNATPTFESNRKGIQMMASPSNCLVTDRLLNVDKNSPFRSVTTTQNWKDCRSKWDRLLRGYGIYSVCLVGSSVRTYEISGYIQLSGNQLTGELPRDIGKMQNFRMVYLGSNEFYGKLPREIGNLPLLDLNISWNRFSGEIPEEMGNMRCLSNLDLSRNNFSGAFPTQLNNLNELSHFNISFNPLLSGQIPKHGQLAIFGKDSFLGNPLLHSPFFNLDDQDQFPPISGDEDDEVGTNGGGVQIKWEAIVTGYGCGMVLGVAMLYLSFRKGEPNWYLTVVDGIHMLKAKRLEKKKNARRRGNGKNSSKLEVIEHHLRC</sequence>
<keyword evidence="7" id="KW-0677">Repeat</keyword>
<dbReference type="Pfam" id="PF00560">
    <property type="entry name" value="LRR_1"/>
    <property type="match status" value="4"/>
</dbReference>
<organism evidence="14 15">
    <name type="scientific">Corchorus olitorius</name>
    <dbReference type="NCBI Taxonomy" id="93759"/>
    <lineage>
        <taxon>Eukaryota</taxon>
        <taxon>Viridiplantae</taxon>
        <taxon>Streptophyta</taxon>
        <taxon>Embryophyta</taxon>
        <taxon>Tracheophyta</taxon>
        <taxon>Spermatophyta</taxon>
        <taxon>Magnoliopsida</taxon>
        <taxon>eudicotyledons</taxon>
        <taxon>Gunneridae</taxon>
        <taxon>Pentapetalae</taxon>
        <taxon>rosids</taxon>
        <taxon>malvids</taxon>
        <taxon>Malvales</taxon>
        <taxon>Malvaceae</taxon>
        <taxon>Grewioideae</taxon>
        <taxon>Apeibeae</taxon>
        <taxon>Corchorus</taxon>
    </lineage>
</organism>
<dbReference type="InterPro" id="IPR003591">
    <property type="entry name" value="Leu-rich_rpt_typical-subtyp"/>
</dbReference>
<evidence type="ECO:0000259" key="13">
    <source>
        <dbReference type="Pfam" id="PF08263"/>
    </source>
</evidence>
<evidence type="ECO:0000256" key="4">
    <source>
        <dbReference type="ARBA" id="ARBA00022614"/>
    </source>
</evidence>
<evidence type="ECO:0000256" key="6">
    <source>
        <dbReference type="ARBA" id="ARBA00022729"/>
    </source>
</evidence>
<evidence type="ECO:0000256" key="3">
    <source>
        <dbReference type="ARBA" id="ARBA00022475"/>
    </source>
</evidence>
<dbReference type="PRINTS" id="PR00019">
    <property type="entry name" value="LEURICHRPT"/>
</dbReference>
<feature type="domain" description="Leucine-rich repeat-containing N-terminal plant-type" evidence="13">
    <location>
        <begin position="20"/>
        <end position="64"/>
    </location>
</feature>
<keyword evidence="10" id="KW-0675">Receptor</keyword>
<dbReference type="InterPro" id="IPR032675">
    <property type="entry name" value="LRR_dom_sf"/>
</dbReference>
<gene>
    <name evidence="14" type="ORF">COLO4_29563</name>
</gene>
<dbReference type="GO" id="GO:0005886">
    <property type="term" value="C:plasma membrane"/>
    <property type="evidence" value="ECO:0007669"/>
    <property type="project" value="UniProtKB-SubCell"/>
</dbReference>
<keyword evidence="4" id="KW-0433">Leucine-rich repeat</keyword>
<reference evidence="15" key="1">
    <citation type="submission" date="2013-09" db="EMBL/GenBank/DDBJ databases">
        <title>Corchorus olitorius genome sequencing.</title>
        <authorList>
            <person name="Alam M."/>
            <person name="Haque M.S."/>
            <person name="Islam M.S."/>
            <person name="Emdad E.M."/>
            <person name="Islam M.M."/>
            <person name="Ahmed B."/>
            <person name="Halim A."/>
            <person name="Hossen Q.M.M."/>
            <person name="Hossain M.Z."/>
            <person name="Ahmed R."/>
            <person name="Khan M.M."/>
            <person name="Islam R."/>
            <person name="Rashid M.M."/>
            <person name="Khan S.A."/>
            <person name="Rahman M.S."/>
            <person name="Alam M."/>
            <person name="Yahiya A.S."/>
            <person name="Khan M.S."/>
            <person name="Azam M.S."/>
            <person name="Haque T."/>
            <person name="Lashkar M.Z.H."/>
            <person name="Akhand A.I."/>
            <person name="Morshed G."/>
            <person name="Roy S."/>
            <person name="Uddin K.S."/>
            <person name="Rabeya T."/>
            <person name="Hossain A.S."/>
            <person name="Chowdhury A."/>
            <person name="Snigdha A.R."/>
            <person name="Mortoza M.S."/>
            <person name="Matin S.A."/>
            <person name="Hoque S.M.E."/>
            <person name="Islam M.K."/>
            <person name="Roy D.K."/>
            <person name="Haider R."/>
            <person name="Moosa M.M."/>
            <person name="Elias S.M."/>
            <person name="Hasan A.M."/>
            <person name="Jahan S."/>
            <person name="Shafiuddin M."/>
            <person name="Mahmood N."/>
            <person name="Shommy N.S."/>
        </authorList>
    </citation>
    <scope>NUCLEOTIDE SEQUENCE [LARGE SCALE GENOMIC DNA]</scope>
    <source>
        <strain evidence="15">cv. O-4</strain>
    </source>
</reference>
<dbReference type="AlphaFoldDB" id="A0A1R3HE38"/>
<feature type="transmembrane region" description="Helical" evidence="12">
    <location>
        <begin position="720"/>
        <end position="740"/>
    </location>
</feature>
<accession>A0A1R3HE38</accession>
<evidence type="ECO:0000256" key="12">
    <source>
        <dbReference type="SAM" id="Phobius"/>
    </source>
</evidence>
<dbReference type="OrthoDB" id="676979at2759"/>
<keyword evidence="6" id="KW-0732">Signal</keyword>
<dbReference type="EMBL" id="AWUE01020373">
    <property type="protein sequence ID" value="OMO68599.1"/>
    <property type="molecule type" value="Genomic_DNA"/>
</dbReference>
<dbReference type="SUPFAM" id="SSF52058">
    <property type="entry name" value="L domain-like"/>
    <property type="match status" value="3"/>
</dbReference>
<dbReference type="InterPro" id="IPR013210">
    <property type="entry name" value="LRR_N_plant-typ"/>
</dbReference>
<keyword evidence="9 12" id="KW-0472">Membrane</keyword>
<dbReference type="FunFam" id="3.80.10.10:FF:000691">
    <property type="entry name" value="Putative LRR receptor-like serine/threonine-protein kinase"/>
    <property type="match status" value="1"/>
</dbReference>
<keyword evidence="11" id="KW-0325">Glycoprotein</keyword>
<dbReference type="PANTHER" id="PTHR48052">
    <property type="entry name" value="UNNAMED PRODUCT"/>
    <property type="match status" value="1"/>
</dbReference>
<comment type="caution">
    <text evidence="14">The sequence shown here is derived from an EMBL/GenBank/DDBJ whole genome shotgun (WGS) entry which is preliminary data.</text>
</comment>
<evidence type="ECO:0000256" key="11">
    <source>
        <dbReference type="ARBA" id="ARBA00023180"/>
    </source>
</evidence>
<dbReference type="PROSITE" id="PS51450">
    <property type="entry name" value="LRR"/>
    <property type="match status" value="1"/>
</dbReference>
<evidence type="ECO:0000256" key="9">
    <source>
        <dbReference type="ARBA" id="ARBA00023136"/>
    </source>
</evidence>
<evidence type="ECO:0000256" key="7">
    <source>
        <dbReference type="ARBA" id="ARBA00022737"/>
    </source>
</evidence>
<dbReference type="STRING" id="93759.A0A1R3HE38"/>
<keyword evidence="8 12" id="KW-1133">Transmembrane helix</keyword>
<evidence type="ECO:0000256" key="1">
    <source>
        <dbReference type="ARBA" id="ARBA00004251"/>
    </source>
</evidence>
<dbReference type="InterPro" id="IPR001611">
    <property type="entry name" value="Leu-rich_rpt"/>
</dbReference>
<dbReference type="FunFam" id="3.80.10.10:FF:000041">
    <property type="entry name" value="LRR receptor-like serine/threonine-protein kinase ERECTA"/>
    <property type="match status" value="1"/>
</dbReference>
<name>A0A1R3HE38_9ROSI</name>
<evidence type="ECO:0000313" key="14">
    <source>
        <dbReference type="EMBL" id="OMO68599.1"/>
    </source>
</evidence>
<keyword evidence="15" id="KW-1185">Reference proteome</keyword>
<proteinExistence type="inferred from homology"/>